<gene>
    <name evidence="13" type="ORF">J0J70_10065</name>
</gene>
<dbReference type="GO" id="GO:0009307">
    <property type="term" value="P:DNA restriction-modification system"/>
    <property type="evidence" value="ECO:0007669"/>
    <property type="project" value="UniProtKB-KW"/>
</dbReference>
<evidence type="ECO:0000313" key="14">
    <source>
        <dbReference type="Proteomes" id="UP001058072"/>
    </source>
</evidence>
<dbReference type="InterPro" id="IPR014001">
    <property type="entry name" value="Helicase_ATP-bd"/>
</dbReference>
<dbReference type="EC" id="3.1.21.3" evidence="11"/>
<evidence type="ECO:0000256" key="9">
    <source>
        <dbReference type="ARBA" id="ARBA00022840"/>
    </source>
</evidence>
<comment type="subunit">
    <text evidence="3 11">The type I restriction/modification system is composed of three polypeptides R, M and S.</text>
</comment>
<dbReference type="PANTHER" id="PTHR30195:SF15">
    <property type="entry name" value="TYPE I RESTRICTION ENZYME HINDI ENDONUCLEASE SUBUNIT"/>
    <property type="match status" value="1"/>
</dbReference>
<dbReference type="InterPro" id="IPR055180">
    <property type="entry name" value="HsdR_RecA-like_helicase_dom_2"/>
</dbReference>
<dbReference type="NCBIfam" id="TIGR00348">
    <property type="entry name" value="hsdR"/>
    <property type="match status" value="1"/>
</dbReference>
<dbReference type="REBASE" id="647758">
    <property type="entry name" value="Tbi324ORF10075P"/>
</dbReference>
<evidence type="ECO:0000256" key="8">
    <source>
        <dbReference type="ARBA" id="ARBA00022801"/>
    </source>
</evidence>
<dbReference type="GO" id="GO:0005524">
    <property type="term" value="F:ATP binding"/>
    <property type="evidence" value="ECO:0007669"/>
    <property type="project" value="UniProtKB-KW"/>
</dbReference>
<evidence type="ECO:0000256" key="2">
    <source>
        <dbReference type="ARBA" id="ARBA00008598"/>
    </source>
</evidence>
<evidence type="ECO:0000313" key="13">
    <source>
        <dbReference type="EMBL" id="UUF07953.1"/>
    </source>
</evidence>
<dbReference type="PROSITE" id="PS51192">
    <property type="entry name" value="HELICASE_ATP_BIND_1"/>
    <property type="match status" value="1"/>
</dbReference>
<dbReference type="InterPro" id="IPR051268">
    <property type="entry name" value="Type-I_R_enzyme_R_subunit"/>
</dbReference>
<dbReference type="Pfam" id="PF18766">
    <property type="entry name" value="SWI2_SNF2"/>
    <property type="match status" value="1"/>
</dbReference>
<dbReference type="Proteomes" id="UP001058072">
    <property type="component" value="Chromosome"/>
</dbReference>
<evidence type="ECO:0000259" key="12">
    <source>
        <dbReference type="PROSITE" id="PS51192"/>
    </source>
</evidence>
<dbReference type="InterPro" id="IPR027417">
    <property type="entry name" value="P-loop_NTPase"/>
</dbReference>
<accession>A0A9Q9CG58</accession>
<evidence type="ECO:0000256" key="5">
    <source>
        <dbReference type="ARBA" id="ARBA00022741"/>
    </source>
</evidence>
<proteinExistence type="inferred from homology"/>
<dbReference type="CDD" id="cd18030">
    <property type="entry name" value="DEXHc_RE_I_HsdR"/>
    <property type="match status" value="1"/>
</dbReference>
<dbReference type="Pfam" id="PF11867">
    <property type="entry name" value="T1RH-like_C"/>
    <property type="match status" value="1"/>
</dbReference>
<dbReference type="PANTHER" id="PTHR30195">
    <property type="entry name" value="TYPE I SITE-SPECIFIC DEOXYRIBONUCLEASE PROTEIN SUBUNIT M AND R"/>
    <property type="match status" value="1"/>
</dbReference>
<keyword evidence="10 11" id="KW-0238">DNA-binding</keyword>
<dbReference type="RefSeq" id="WP_212724620.1">
    <property type="nucleotide sequence ID" value="NZ_CP071250.1"/>
</dbReference>
<sequence length="1009" mass="117311">MFTETSFENVVIDYLKELGYEYAHGSELVKEDKEVLLLDRLKQALIRLNPNVPISSLSEAIRVMKNFDTNDVFTNNKTFHQYLTEGIEISDFIHGKTEYYRVHLIDYENPANNDFLVVNQLEITEDGSKKIPDVFVYINGIPLIVMELKSTSREEVTIEDAYKQLMNYKNVHIPSLFYYNAFLVISDGVETKAGTITASFDRFMSWKKVNPEDDSAIYQNRWLESLMFGLFHQPRLLDVMKNFILFTPKAKIMAQYHQYYGMKKAIASCEKAVHGDGRAGVVWHTQGSGKSFSMTFLAGNLVKSHVLNNPTLLVITDRNDLDGQLFETFKSASDFLRQTPVRMDSRQEVKDFLGNRQTGGIVFSTIQKFVEETGLLSERHNIVVMVDEAHRTQYGLDGKFDLDKGEMKYGYAKYLREALPNATYIAFTGTPIETTDKSTYGVFGDLIDVYDMTQAVDDGATVKIYYESRLAKVQLDERKLQEIDDEYWSMQVNEGVEDYVVEQSQKQMSRMEQIITHPQRIHEVVSDLIEHYEQRQDLVAGKAMIVAYSRKAAWAMYQEIMAQRPEWKNKVRMVMTSNNQDEEEMAKLIGNKNTQKQYEAEFRDVNSEFKIVIVVDMWLTGFDVPSLDTMYIDKPMKAHNLMQAIARVNRVYEGKTGGLVVDYIGLKKELFDALKTYTNRDQDKIQENEEAKRLALDYIEVLRNMFHYFDYSDFFTESDRRRYELIRDGAEYVQLNEKRKAQFMDTTKRLKDVFKICTSLLEKEMKQEISYFIAVRSFIMKTNKTGTPDLKEVNHRISKMLEEAILGDEVLVLSEAGSSDNFDLLTEENLQKLQAMPQKNIAANILMRVMKEKVDSLKKVNLVKSKEFSEKLQRILEQYNNRHDEEDVYLVLEELIKLKDAILISIEEGTQLDLTYEEKAFFDVLTEDLEILETMDREVLLMIAKDLAKVINDTIKETGDEWYKSERAQAKMRTKIKRLLRKYDYPPNKSEQAINHVLEQAELQCMSMR</sequence>
<dbReference type="InterPro" id="IPR007409">
    <property type="entry name" value="Restrct_endonuc_type1_HsdR_N"/>
</dbReference>
<dbReference type="Pfam" id="PF04313">
    <property type="entry name" value="HSDR_N"/>
    <property type="match status" value="1"/>
</dbReference>
<keyword evidence="8 11" id="KW-0378">Hydrolase</keyword>
<keyword evidence="7 13" id="KW-0255">Endonuclease</keyword>
<reference evidence="13" key="1">
    <citation type="submission" date="2021-03" db="EMBL/GenBank/DDBJ databases">
        <title>Comparative Genomics and Metabolomics in the genus Turicibacter.</title>
        <authorList>
            <person name="Maki J."/>
            <person name="Looft T."/>
        </authorList>
    </citation>
    <scope>NUCLEOTIDE SEQUENCE</scope>
    <source>
        <strain evidence="13">ISU324</strain>
    </source>
</reference>
<keyword evidence="4" id="KW-0540">Nuclease</keyword>
<dbReference type="SMART" id="SM00487">
    <property type="entry name" value="DEXDc"/>
    <property type="match status" value="1"/>
</dbReference>
<evidence type="ECO:0000256" key="3">
    <source>
        <dbReference type="ARBA" id="ARBA00011296"/>
    </source>
</evidence>
<evidence type="ECO:0000256" key="1">
    <source>
        <dbReference type="ARBA" id="ARBA00000851"/>
    </source>
</evidence>
<comment type="function">
    <text evidence="11">Subunit R is required for both nuclease and ATPase activities, but not for modification.</text>
</comment>
<evidence type="ECO:0000256" key="7">
    <source>
        <dbReference type="ARBA" id="ARBA00022759"/>
    </source>
</evidence>
<name>A0A9Q9CG58_9FIRM</name>
<keyword evidence="5 11" id="KW-0547">Nucleotide-binding</keyword>
<dbReference type="Gene3D" id="3.40.50.300">
    <property type="entry name" value="P-loop containing nucleotide triphosphate hydrolases"/>
    <property type="match status" value="2"/>
</dbReference>
<comment type="similarity">
    <text evidence="2 11">Belongs to the HsdR family.</text>
</comment>
<dbReference type="CDD" id="cd22332">
    <property type="entry name" value="HsdR_N"/>
    <property type="match status" value="1"/>
</dbReference>
<dbReference type="GO" id="GO:0003677">
    <property type="term" value="F:DNA binding"/>
    <property type="evidence" value="ECO:0007669"/>
    <property type="project" value="UniProtKB-KW"/>
</dbReference>
<dbReference type="SUPFAM" id="SSF52540">
    <property type="entry name" value="P-loop containing nucleoside triphosphate hydrolases"/>
    <property type="match status" value="2"/>
</dbReference>
<dbReference type="Gene3D" id="3.90.1570.50">
    <property type="match status" value="1"/>
</dbReference>
<comment type="catalytic activity">
    <reaction evidence="1 11">
        <text>Endonucleolytic cleavage of DNA to give random double-stranded fragments with terminal 5'-phosphates, ATP is simultaneously hydrolyzed.</text>
        <dbReference type="EC" id="3.1.21.3"/>
    </reaction>
</comment>
<organism evidence="13 14">
    <name type="scientific">Turicibacter bilis</name>
    <dbReference type="NCBI Taxonomy" id="2735723"/>
    <lineage>
        <taxon>Bacteria</taxon>
        <taxon>Bacillati</taxon>
        <taxon>Bacillota</taxon>
        <taxon>Erysipelotrichia</taxon>
        <taxon>Erysipelotrichales</taxon>
        <taxon>Turicibacteraceae</taxon>
        <taxon>Turicibacter</taxon>
    </lineage>
</organism>
<dbReference type="GO" id="GO:0009035">
    <property type="term" value="F:type I site-specific deoxyribonuclease activity"/>
    <property type="evidence" value="ECO:0007669"/>
    <property type="project" value="UniProtKB-EC"/>
</dbReference>
<dbReference type="InterPro" id="IPR021810">
    <property type="entry name" value="T1RH-like_C"/>
</dbReference>
<protein>
    <recommendedName>
        <fullName evidence="11">Type I restriction enzyme endonuclease subunit</fullName>
        <shortName evidence="11">R protein</shortName>
        <ecNumber evidence="11">3.1.21.3</ecNumber>
    </recommendedName>
    <alternativeName>
        <fullName evidence="11">Type-1 restriction enzyme R protein</fullName>
    </alternativeName>
</protein>
<dbReference type="CDD" id="cd18800">
    <property type="entry name" value="SF2_C_EcoR124I-like"/>
    <property type="match status" value="1"/>
</dbReference>
<keyword evidence="9 11" id="KW-0067">ATP-binding</keyword>
<evidence type="ECO:0000256" key="11">
    <source>
        <dbReference type="RuleBase" id="RU364115"/>
    </source>
</evidence>
<dbReference type="Pfam" id="PF22679">
    <property type="entry name" value="T1R_D3-like"/>
    <property type="match status" value="1"/>
</dbReference>
<dbReference type="AlphaFoldDB" id="A0A9Q9CG58"/>
<keyword evidence="6 11" id="KW-0680">Restriction system</keyword>
<dbReference type="EMBL" id="CP071250">
    <property type="protein sequence ID" value="UUF07953.1"/>
    <property type="molecule type" value="Genomic_DNA"/>
</dbReference>
<evidence type="ECO:0000256" key="4">
    <source>
        <dbReference type="ARBA" id="ARBA00022722"/>
    </source>
</evidence>
<dbReference type="InterPro" id="IPR004473">
    <property type="entry name" value="Restrct_endonuc_typeI_HsdR"/>
</dbReference>
<dbReference type="InterPro" id="IPR040980">
    <property type="entry name" value="SWI2_SNF2"/>
</dbReference>
<evidence type="ECO:0000256" key="6">
    <source>
        <dbReference type="ARBA" id="ARBA00022747"/>
    </source>
</evidence>
<feature type="domain" description="Helicase ATP-binding" evidence="12">
    <location>
        <begin position="271"/>
        <end position="449"/>
    </location>
</feature>
<evidence type="ECO:0000256" key="10">
    <source>
        <dbReference type="ARBA" id="ARBA00023125"/>
    </source>
</evidence>